<keyword evidence="2" id="KW-0472">Membrane</keyword>
<dbReference type="AlphaFoldDB" id="A0AAW2I783"/>
<evidence type="ECO:0000256" key="2">
    <source>
        <dbReference type="SAM" id="Phobius"/>
    </source>
</evidence>
<accession>A0AAW2I783</accession>
<keyword evidence="2" id="KW-0812">Transmembrane</keyword>
<dbReference type="EMBL" id="JARGDH010000002">
    <property type="protein sequence ID" value="KAL0277503.1"/>
    <property type="molecule type" value="Genomic_DNA"/>
</dbReference>
<comment type="caution">
    <text evidence="3">The sequence shown here is derived from an EMBL/GenBank/DDBJ whole genome shotgun (WGS) entry which is preliminary data.</text>
</comment>
<sequence length="297" mass="32960">MNLKKLYTSEVETNEIDVEKKEEDVENPDEALTGLYSECVMAFSLPCLQKKFLVFLDRLGRMDSFSILGDFLSMKRINKENTKPITEKAIEARMNYHKSEEDLEILVDYAIERFFNNHKLRIKLPFGLSVSESTETGRSLTPESNVIDIGFARGFSEGRGKKKKMMMMMMMMLKMKMMALIPMAAMMIKMKAMKALMLSKLALIMSLMSLMKKKMMKDDKHKIVIIHDPHHGSSGGNAGHHDSYGPPSGGGGGGWSSGGGDSYGPPGGGDHGGGWGRSWSSDAHTLAYRGQNITGKT</sequence>
<gene>
    <name evidence="3" type="ORF">PYX00_004755</name>
</gene>
<organism evidence="3">
    <name type="scientific">Menopon gallinae</name>
    <name type="common">poultry shaft louse</name>
    <dbReference type="NCBI Taxonomy" id="328185"/>
    <lineage>
        <taxon>Eukaryota</taxon>
        <taxon>Metazoa</taxon>
        <taxon>Ecdysozoa</taxon>
        <taxon>Arthropoda</taxon>
        <taxon>Hexapoda</taxon>
        <taxon>Insecta</taxon>
        <taxon>Pterygota</taxon>
        <taxon>Neoptera</taxon>
        <taxon>Paraneoptera</taxon>
        <taxon>Psocodea</taxon>
        <taxon>Troctomorpha</taxon>
        <taxon>Phthiraptera</taxon>
        <taxon>Amblycera</taxon>
        <taxon>Menoponidae</taxon>
        <taxon>Menopon</taxon>
    </lineage>
</organism>
<dbReference type="PANTHER" id="PTHR21879:SF2">
    <property type="entry name" value="OSIRIS 20"/>
    <property type="match status" value="1"/>
</dbReference>
<keyword evidence="2" id="KW-1133">Transmembrane helix</keyword>
<evidence type="ECO:0000256" key="1">
    <source>
        <dbReference type="SAM" id="MobiDB-lite"/>
    </source>
</evidence>
<name>A0AAW2I783_9NEOP</name>
<proteinExistence type="predicted"/>
<dbReference type="GO" id="GO:0016020">
    <property type="term" value="C:membrane"/>
    <property type="evidence" value="ECO:0007669"/>
    <property type="project" value="TreeGrafter"/>
</dbReference>
<reference evidence="3" key="1">
    <citation type="journal article" date="2024" name="Gigascience">
        <title>Chromosome-level genome of the poultry shaft louse Menopon gallinae provides insight into the host-switching and adaptive evolution of parasitic lice.</title>
        <authorList>
            <person name="Xu Y."/>
            <person name="Ma L."/>
            <person name="Liu S."/>
            <person name="Liang Y."/>
            <person name="Liu Q."/>
            <person name="He Z."/>
            <person name="Tian L."/>
            <person name="Duan Y."/>
            <person name="Cai W."/>
            <person name="Li H."/>
            <person name="Song F."/>
        </authorList>
    </citation>
    <scope>NUCLEOTIDE SEQUENCE</scope>
    <source>
        <strain evidence="3">Cailab_2023a</strain>
    </source>
</reference>
<feature type="region of interest" description="Disordered" evidence="1">
    <location>
        <begin position="227"/>
        <end position="278"/>
    </location>
</feature>
<dbReference type="Pfam" id="PF07898">
    <property type="entry name" value="DUF1676"/>
    <property type="match status" value="1"/>
</dbReference>
<protein>
    <submittedName>
        <fullName evidence="3">Uncharacterized protein</fullName>
    </submittedName>
</protein>
<dbReference type="InterPro" id="IPR012464">
    <property type="entry name" value="DUF1676"/>
</dbReference>
<feature type="compositionally biased region" description="Gly residues" evidence="1">
    <location>
        <begin position="247"/>
        <end position="276"/>
    </location>
</feature>
<evidence type="ECO:0000313" key="3">
    <source>
        <dbReference type="EMBL" id="KAL0277503.1"/>
    </source>
</evidence>
<feature type="transmembrane region" description="Helical" evidence="2">
    <location>
        <begin position="169"/>
        <end position="188"/>
    </location>
</feature>
<dbReference type="PANTHER" id="PTHR21879">
    <property type="entry name" value="FI03362P-RELATED-RELATED"/>
    <property type="match status" value="1"/>
</dbReference>